<keyword evidence="1" id="KW-0812">Transmembrane</keyword>
<dbReference type="Proteomes" id="UP000006794">
    <property type="component" value="Chromosome"/>
</dbReference>
<evidence type="ECO:0000313" key="3">
    <source>
        <dbReference type="Proteomes" id="UP000006794"/>
    </source>
</evidence>
<gene>
    <name evidence="2" type="ordered locus">Halxa_3498</name>
</gene>
<feature type="transmembrane region" description="Helical" evidence="1">
    <location>
        <begin position="33"/>
        <end position="51"/>
    </location>
</feature>
<dbReference type="AlphaFoldDB" id="F8D9L9"/>
<reference evidence="2 3" key="1">
    <citation type="journal article" date="2012" name="Stand. Genomic Sci.">
        <title>Complete genome sequence of Halopiger xanaduensis type strain (SH-6(T)).</title>
        <authorList>
            <person name="Anderson I."/>
            <person name="Tindall B.J."/>
            <person name="Rohde M."/>
            <person name="Lucas S."/>
            <person name="Han J."/>
            <person name="Lapidus A."/>
            <person name="Cheng J.F."/>
            <person name="Goodwin L."/>
            <person name="Pitluck S."/>
            <person name="Peters L."/>
            <person name="Pati A."/>
            <person name="Mikhailova N."/>
            <person name="Pagani I."/>
            <person name="Teshima H."/>
            <person name="Han C."/>
            <person name="Tapia R."/>
            <person name="Land M."/>
            <person name="Woyke T."/>
            <person name="Klenk H.P."/>
            <person name="Kyrpides N."/>
            <person name="Ivanova N."/>
        </authorList>
    </citation>
    <scope>NUCLEOTIDE SEQUENCE [LARGE SCALE GENOMIC DNA]</scope>
    <source>
        <strain evidence="3">DSM 18323 / JCM 14033 / SH-6</strain>
    </source>
</reference>
<organism evidence="2 3">
    <name type="scientific">Halopiger xanaduensis (strain DSM 18323 / JCM 14033 / SH-6)</name>
    <dbReference type="NCBI Taxonomy" id="797210"/>
    <lineage>
        <taxon>Archaea</taxon>
        <taxon>Methanobacteriati</taxon>
        <taxon>Methanobacteriota</taxon>
        <taxon>Stenosarchaea group</taxon>
        <taxon>Halobacteria</taxon>
        <taxon>Halobacteriales</taxon>
        <taxon>Natrialbaceae</taxon>
        <taxon>Halopiger</taxon>
    </lineage>
</organism>
<sequence length="92" mass="9152">MSIVATAAGTGAFGLAIGFATGLSETKGTIKKALTVLGSVAATGGLVGWYQDLGTGSVAIGSLSIGFIVGLVIGALLRQSRVLRVMSPRKSE</sequence>
<proteinExistence type="predicted"/>
<dbReference type="GeneID" id="10798446"/>
<dbReference type="HOGENOM" id="CLU_2406323_0_0_2"/>
<evidence type="ECO:0000313" key="2">
    <source>
        <dbReference type="EMBL" id="AEH38109.1"/>
    </source>
</evidence>
<feature type="transmembrane region" description="Helical" evidence="1">
    <location>
        <begin position="57"/>
        <end position="77"/>
    </location>
</feature>
<keyword evidence="1" id="KW-1133">Transmembrane helix</keyword>
<dbReference type="EMBL" id="CP002839">
    <property type="protein sequence ID" value="AEH38109.1"/>
    <property type="molecule type" value="Genomic_DNA"/>
</dbReference>
<keyword evidence="1" id="KW-0472">Membrane</keyword>
<protein>
    <submittedName>
        <fullName evidence="2">Uncharacterized protein</fullName>
    </submittedName>
</protein>
<accession>F8D9L9</accession>
<name>F8D9L9_HALXS</name>
<evidence type="ECO:0000256" key="1">
    <source>
        <dbReference type="SAM" id="Phobius"/>
    </source>
</evidence>
<dbReference type="STRING" id="797210.Halxa_3498"/>
<dbReference type="KEGG" id="hxa:Halxa_3498"/>
<keyword evidence="3" id="KW-1185">Reference proteome</keyword>
<dbReference type="RefSeq" id="WP_013880997.1">
    <property type="nucleotide sequence ID" value="NC_015666.1"/>
</dbReference>